<evidence type="ECO:0000313" key="4">
    <source>
        <dbReference type="Proteomes" id="UP001208689"/>
    </source>
</evidence>
<evidence type="ECO:0000256" key="1">
    <source>
        <dbReference type="SAM" id="MobiDB-lite"/>
    </source>
</evidence>
<feature type="domain" description="Roadblock/LAMTOR2" evidence="2">
    <location>
        <begin position="17"/>
        <end position="97"/>
    </location>
</feature>
<accession>A0ABY6I0G4</accession>
<dbReference type="EMBL" id="CP104013">
    <property type="protein sequence ID" value="UYP48194.1"/>
    <property type="molecule type" value="Genomic_DNA"/>
</dbReference>
<sequence length="463" mass="51119">MSMVEPETAKALMNEIQRIESGTDLKRVAVISRIGMKIATATSDEMDADAETASSSALIDLAERLCTSVDNGSLREILVKSDSGFVILQFVNNEYMLFGGIENPLRVGFYMEYLRNAAHKFAFILAGNQVTDALKKEIEANRDRDQRIQQEAKANLSENFEMDKSTNQDMAAMEGVLDFLKDWSDEDVAVSPNENNIVGIDQDMMFDMDDLAPTPITKDQISQAQTVNDNNMLENQFSESEDDILGDIAKMASDMQPPKPDSAKLGYTEEENLDDILAALDGISESSLSSDPTSTIQPESSEIATEEKSIKPVEESNEGLPDDILAALDDIADMVATPSTSAKSKEKKKDLPYGIVIYEGEVPPVALEDYVSFEIGSLAPKTEEFDSEANEIYVTEQKIIQKSEPATFDAFTTELKIKDDGSPDFNEISSEYDDSDLNIEEDAMLQALAELDLSSEEKKKKMI</sequence>
<name>A0ABY6I0G4_9ARCH</name>
<evidence type="ECO:0000259" key="2">
    <source>
        <dbReference type="Pfam" id="PF03259"/>
    </source>
</evidence>
<dbReference type="SUPFAM" id="SSF103196">
    <property type="entry name" value="Roadblock/LC7 domain"/>
    <property type="match status" value="1"/>
</dbReference>
<feature type="compositionally biased region" description="Basic and acidic residues" evidence="1">
    <location>
        <begin position="305"/>
        <end position="314"/>
    </location>
</feature>
<organism evidence="3 4">
    <name type="scientific">Candidatus Lokiarchaeum ossiferum</name>
    <dbReference type="NCBI Taxonomy" id="2951803"/>
    <lineage>
        <taxon>Archaea</taxon>
        <taxon>Promethearchaeati</taxon>
        <taxon>Promethearchaeota</taxon>
        <taxon>Promethearchaeia</taxon>
        <taxon>Promethearchaeales</taxon>
        <taxon>Promethearchaeaceae</taxon>
        <taxon>Candidatus Lokiarchaeum</taxon>
    </lineage>
</organism>
<gene>
    <name evidence="3" type="ORF">NEF87_004479</name>
</gene>
<evidence type="ECO:0000313" key="3">
    <source>
        <dbReference type="EMBL" id="UYP48194.1"/>
    </source>
</evidence>
<proteinExistence type="predicted"/>
<keyword evidence="4" id="KW-1185">Reference proteome</keyword>
<feature type="compositionally biased region" description="Low complexity" evidence="1">
    <location>
        <begin position="285"/>
        <end position="294"/>
    </location>
</feature>
<feature type="region of interest" description="Disordered" evidence="1">
    <location>
        <begin position="285"/>
        <end position="318"/>
    </location>
</feature>
<dbReference type="Proteomes" id="UP001208689">
    <property type="component" value="Chromosome"/>
</dbReference>
<dbReference type="Pfam" id="PF03259">
    <property type="entry name" value="Robl_LC7"/>
    <property type="match status" value="1"/>
</dbReference>
<dbReference type="InterPro" id="IPR004942">
    <property type="entry name" value="Roadblock/LAMTOR2_dom"/>
</dbReference>
<protein>
    <recommendedName>
        <fullName evidence="2">Roadblock/LAMTOR2 domain-containing protein</fullName>
    </recommendedName>
</protein>
<reference evidence="3" key="1">
    <citation type="submission" date="2022-09" db="EMBL/GenBank/DDBJ databases">
        <title>Actin cytoskeleton and complex cell architecture in an #Asgard archaeon.</title>
        <authorList>
            <person name="Ponce Toledo R.I."/>
            <person name="Schleper C."/>
            <person name="Rodrigues Oliveira T."/>
            <person name="Wollweber F."/>
            <person name="Xu J."/>
            <person name="Rittmann S."/>
            <person name="Klingl A."/>
            <person name="Pilhofer M."/>
        </authorList>
    </citation>
    <scope>NUCLEOTIDE SEQUENCE</scope>
    <source>
        <strain evidence="3">B-35</strain>
    </source>
</reference>
<dbReference type="Gene3D" id="3.30.450.30">
    <property type="entry name" value="Dynein light chain 2a, cytoplasmic"/>
    <property type="match status" value="1"/>
</dbReference>